<dbReference type="AlphaFoldDB" id="A0A8S1EMK5"/>
<sequence>MFGDTNWPEANFEEVVVPIIGGILVTLQGFLILFLVRLYFSPFAEPRHGNMIRMSTEVGHTGAPVLPGTMMSLVELQDVCYTRAYKHRGFELTENDISLLGNEKDGDINYVKDLAHFDADPRINFGTILAKKLSISSDFREKSSTMNTLNTTEKKLARSLWKRGATISYSQDAEAFVRQPLKRKNKESGRKKGMKGLEKLAREMSEGDESRNTSKGSKGRYNRSKGRASKRASKKTEKKATKNRSKINVKHSAKITKKKKKMEPEDIVYD</sequence>
<feature type="compositionally biased region" description="Basic and acidic residues" evidence="1">
    <location>
        <begin position="186"/>
        <end position="212"/>
    </location>
</feature>
<gene>
    <name evidence="3" type="ORF">CBOVIS_LOCUS5861</name>
</gene>
<feature type="region of interest" description="Disordered" evidence="1">
    <location>
        <begin position="180"/>
        <end position="270"/>
    </location>
</feature>
<accession>A0A8S1EMK5</accession>
<comment type="caution">
    <text evidence="3">The sequence shown here is derived from an EMBL/GenBank/DDBJ whole genome shotgun (WGS) entry which is preliminary data.</text>
</comment>
<name>A0A8S1EMK5_9PELO</name>
<feature type="compositionally biased region" description="Basic residues" evidence="1">
    <location>
        <begin position="217"/>
        <end position="233"/>
    </location>
</feature>
<evidence type="ECO:0000313" key="3">
    <source>
        <dbReference type="EMBL" id="CAB3403374.1"/>
    </source>
</evidence>
<reference evidence="3 4" key="1">
    <citation type="submission" date="2020-04" db="EMBL/GenBank/DDBJ databases">
        <authorList>
            <person name="Laetsch R D."/>
            <person name="Stevens L."/>
            <person name="Kumar S."/>
            <person name="Blaxter L. M."/>
        </authorList>
    </citation>
    <scope>NUCLEOTIDE SEQUENCE [LARGE SCALE GENOMIC DNA]</scope>
</reference>
<dbReference type="Proteomes" id="UP000494206">
    <property type="component" value="Unassembled WGS sequence"/>
</dbReference>
<keyword evidence="4" id="KW-1185">Reference proteome</keyword>
<keyword evidence="2" id="KW-1133">Transmembrane helix</keyword>
<keyword evidence="2" id="KW-0472">Membrane</keyword>
<evidence type="ECO:0000256" key="2">
    <source>
        <dbReference type="SAM" id="Phobius"/>
    </source>
</evidence>
<keyword evidence="2" id="KW-0812">Transmembrane</keyword>
<feature type="transmembrane region" description="Helical" evidence="2">
    <location>
        <begin position="15"/>
        <end position="40"/>
    </location>
</feature>
<feature type="compositionally biased region" description="Basic residues" evidence="1">
    <location>
        <begin position="241"/>
        <end position="261"/>
    </location>
</feature>
<proteinExistence type="predicted"/>
<protein>
    <submittedName>
        <fullName evidence="3">Uncharacterized protein</fullName>
    </submittedName>
</protein>
<evidence type="ECO:0000256" key="1">
    <source>
        <dbReference type="SAM" id="MobiDB-lite"/>
    </source>
</evidence>
<organism evidence="3 4">
    <name type="scientific">Caenorhabditis bovis</name>
    <dbReference type="NCBI Taxonomy" id="2654633"/>
    <lineage>
        <taxon>Eukaryota</taxon>
        <taxon>Metazoa</taxon>
        <taxon>Ecdysozoa</taxon>
        <taxon>Nematoda</taxon>
        <taxon>Chromadorea</taxon>
        <taxon>Rhabditida</taxon>
        <taxon>Rhabditina</taxon>
        <taxon>Rhabditomorpha</taxon>
        <taxon>Rhabditoidea</taxon>
        <taxon>Rhabditidae</taxon>
        <taxon>Peloderinae</taxon>
        <taxon>Caenorhabditis</taxon>
    </lineage>
</organism>
<evidence type="ECO:0000313" key="4">
    <source>
        <dbReference type="Proteomes" id="UP000494206"/>
    </source>
</evidence>
<dbReference type="EMBL" id="CADEPM010000003">
    <property type="protein sequence ID" value="CAB3403374.1"/>
    <property type="molecule type" value="Genomic_DNA"/>
</dbReference>
<dbReference type="OrthoDB" id="10648633at2759"/>